<dbReference type="OrthoDB" id="9814256at2"/>
<dbReference type="NCBIfam" id="TIGR02135">
    <property type="entry name" value="phoU_full"/>
    <property type="match status" value="1"/>
</dbReference>
<accession>A0A2T0XDM3</accession>
<organism evidence="10 11">
    <name type="scientific">Jezberella montanilacus</name>
    <dbReference type="NCBI Taxonomy" id="323426"/>
    <lineage>
        <taxon>Bacteria</taxon>
        <taxon>Pseudomonadati</taxon>
        <taxon>Pseudomonadota</taxon>
        <taxon>Betaproteobacteria</taxon>
        <taxon>Burkholderiales</taxon>
        <taxon>Alcaligenaceae</taxon>
        <taxon>Jezberella</taxon>
    </lineage>
</organism>
<feature type="domain" description="PhoU" evidence="9">
    <location>
        <begin position="124"/>
        <end position="209"/>
    </location>
</feature>
<dbReference type="FunFam" id="1.20.58.220:FF:000004">
    <property type="entry name" value="Phosphate-specific transport system accessory protein PhoU"/>
    <property type="match status" value="1"/>
</dbReference>
<evidence type="ECO:0000256" key="7">
    <source>
        <dbReference type="ARBA" id="ARBA00056181"/>
    </source>
</evidence>
<comment type="subcellular location">
    <subcellularLocation>
        <location evidence="1 8">Cytoplasm</location>
    </subcellularLocation>
</comment>
<keyword evidence="4 8" id="KW-0813">Transport</keyword>
<dbReference type="GO" id="GO:0030643">
    <property type="term" value="P:intracellular phosphate ion homeostasis"/>
    <property type="evidence" value="ECO:0007669"/>
    <property type="project" value="InterPro"/>
</dbReference>
<dbReference type="AlphaFoldDB" id="A0A2T0XDM3"/>
<comment type="function">
    <text evidence="7 8">Plays a role in the regulation of phosphate uptake.</text>
</comment>
<evidence type="ECO:0000256" key="1">
    <source>
        <dbReference type="ARBA" id="ARBA00004496"/>
    </source>
</evidence>
<dbReference type="EMBL" id="PVTV01000015">
    <property type="protein sequence ID" value="PRY97058.1"/>
    <property type="molecule type" value="Genomic_DNA"/>
</dbReference>
<dbReference type="InterPro" id="IPR038078">
    <property type="entry name" value="PhoU-like_sf"/>
</dbReference>
<dbReference type="PIRSF" id="PIRSF003107">
    <property type="entry name" value="PhoU"/>
    <property type="match status" value="1"/>
</dbReference>
<feature type="domain" description="PhoU" evidence="9">
    <location>
        <begin position="20"/>
        <end position="105"/>
    </location>
</feature>
<name>A0A2T0XDM3_9BURK</name>
<reference evidence="10 11" key="1">
    <citation type="submission" date="2018-03" db="EMBL/GenBank/DDBJ databases">
        <title>Genomic Encyclopedia of Type Strains, Phase III (KMG-III): the genomes of soil and plant-associated and newly described type strains.</title>
        <authorList>
            <person name="Whitman W."/>
        </authorList>
    </citation>
    <scope>NUCLEOTIDE SEQUENCE [LARGE SCALE GENOMIC DNA]</scope>
    <source>
        <strain evidence="10 11">MWH-P2sevCIIIb</strain>
    </source>
</reference>
<evidence type="ECO:0000256" key="6">
    <source>
        <dbReference type="ARBA" id="ARBA00022592"/>
    </source>
</evidence>
<keyword evidence="5 8" id="KW-0963">Cytoplasm</keyword>
<sequence>MTEHTLKQFDVEIERVRTMLLQMGGLVESMVADAINVLSTGDLTIIDRIKASEKEVNRLEIEIDERVTGTMVRNQPTASDLRMLLSIMKMLTDMERSGDEAEKIALAAKRIHEDTQAFLPAIELLHMTNCVIAMLNQVMDAFARHDAVLAAKVVRSDKEVDREWKATFRKLIDAMMADPRTITRAIDLMFIARSIERIGDHSKNMAERVIYLIHGDDVRHQGVKYAESLVAGKSDASATRP</sequence>
<dbReference type="PANTHER" id="PTHR42930">
    <property type="entry name" value="PHOSPHATE-SPECIFIC TRANSPORT SYSTEM ACCESSORY PROTEIN PHOU"/>
    <property type="match status" value="1"/>
</dbReference>
<dbReference type="RefSeq" id="WP_106228045.1">
    <property type="nucleotide sequence ID" value="NZ_PVTV01000015.1"/>
</dbReference>
<evidence type="ECO:0000256" key="8">
    <source>
        <dbReference type="PIRNR" id="PIRNR003107"/>
    </source>
</evidence>
<gene>
    <name evidence="10" type="ORF">BCM14_2197</name>
</gene>
<comment type="similarity">
    <text evidence="2 8">Belongs to the PhoU family.</text>
</comment>
<dbReference type="Gene3D" id="1.20.58.220">
    <property type="entry name" value="Phosphate transport system protein phou homolog 2, domain 2"/>
    <property type="match status" value="2"/>
</dbReference>
<evidence type="ECO:0000313" key="10">
    <source>
        <dbReference type="EMBL" id="PRY97058.1"/>
    </source>
</evidence>
<dbReference type="GO" id="GO:0006817">
    <property type="term" value="P:phosphate ion transport"/>
    <property type="evidence" value="ECO:0007669"/>
    <property type="project" value="UniProtKB-KW"/>
</dbReference>
<dbReference type="GO" id="GO:0045936">
    <property type="term" value="P:negative regulation of phosphate metabolic process"/>
    <property type="evidence" value="ECO:0007669"/>
    <property type="project" value="InterPro"/>
</dbReference>
<evidence type="ECO:0000313" key="11">
    <source>
        <dbReference type="Proteomes" id="UP000238308"/>
    </source>
</evidence>
<dbReference type="Proteomes" id="UP000238308">
    <property type="component" value="Unassembled WGS sequence"/>
</dbReference>
<evidence type="ECO:0000256" key="3">
    <source>
        <dbReference type="ARBA" id="ARBA00011738"/>
    </source>
</evidence>
<dbReference type="InterPro" id="IPR028366">
    <property type="entry name" value="PhoU"/>
</dbReference>
<protein>
    <recommendedName>
        <fullName evidence="8">Phosphate-specific transport system accessory protein PhoU</fullName>
    </recommendedName>
</protein>
<proteinExistence type="inferred from homology"/>
<keyword evidence="11" id="KW-1185">Reference proteome</keyword>
<comment type="subunit">
    <text evidence="3 8">Homodimer.</text>
</comment>
<evidence type="ECO:0000256" key="4">
    <source>
        <dbReference type="ARBA" id="ARBA00022448"/>
    </source>
</evidence>
<evidence type="ECO:0000256" key="5">
    <source>
        <dbReference type="ARBA" id="ARBA00022490"/>
    </source>
</evidence>
<keyword evidence="6 8" id="KW-0592">Phosphate transport</keyword>
<evidence type="ECO:0000256" key="2">
    <source>
        <dbReference type="ARBA" id="ARBA00008107"/>
    </source>
</evidence>
<dbReference type="SUPFAM" id="SSF109755">
    <property type="entry name" value="PhoU-like"/>
    <property type="match status" value="1"/>
</dbReference>
<dbReference type="InterPro" id="IPR026022">
    <property type="entry name" value="PhoU_dom"/>
</dbReference>
<dbReference type="Pfam" id="PF01895">
    <property type="entry name" value="PhoU"/>
    <property type="match status" value="2"/>
</dbReference>
<dbReference type="GO" id="GO:0005737">
    <property type="term" value="C:cytoplasm"/>
    <property type="evidence" value="ECO:0007669"/>
    <property type="project" value="UniProtKB-SubCell"/>
</dbReference>
<evidence type="ECO:0000259" key="9">
    <source>
        <dbReference type="Pfam" id="PF01895"/>
    </source>
</evidence>
<comment type="caution">
    <text evidence="10">The sequence shown here is derived from an EMBL/GenBank/DDBJ whole genome shotgun (WGS) entry which is preliminary data.</text>
</comment>
<dbReference type="PANTHER" id="PTHR42930:SF3">
    <property type="entry name" value="PHOSPHATE-SPECIFIC TRANSPORT SYSTEM ACCESSORY PROTEIN PHOU"/>
    <property type="match status" value="1"/>
</dbReference>